<dbReference type="RefSeq" id="WP_090246030.1">
    <property type="nucleotide sequence ID" value="NZ_FNOU01000017.1"/>
</dbReference>
<evidence type="ECO:0000256" key="1">
    <source>
        <dbReference type="ARBA" id="ARBA00007358"/>
    </source>
</evidence>
<reference evidence="6" key="1">
    <citation type="submission" date="2016-10" db="EMBL/GenBank/DDBJ databases">
        <authorList>
            <person name="Varghese N."/>
            <person name="Submissions S."/>
        </authorList>
    </citation>
    <scope>NUCLEOTIDE SEQUENCE [LARGE SCALE GENOMIC DNA]</scope>
    <source>
        <strain evidence="6">VPI 5359</strain>
    </source>
</reference>
<evidence type="ECO:0000313" key="6">
    <source>
        <dbReference type="Proteomes" id="UP000199652"/>
    </source>
</evidence>
<dbReference type="FunFam" id="3.40.50.1970:FF:000003">
    <property type="entry name" value="Alcohol dehydrogenase, iron-containing"/>
    <property type="match status" value="1"/>
</dbReference>
<dbReference type="Gene3D" id="1.20.1090.10">
    <property type="entry name" value="Dehydroquinate synthase-like - alpha domain"/>
    <property type="match status" value="1"/>
</dbReference>
<accession>A0A1H3HCP0</accession>
<feature type="domain" description="Alcohol dehydrogenase iron-type/glycerol dehydrogenase GldA" evidence="3">
    <location>
        <begin position="30"/>
        <end position="193"/>
    </location>
</feature>
<name>A0A1H3HCP0_EUBBA</name>
<dbReference type="Pfam" id="PF00465">
    <property type="entry name" value="Fe-ADH"/>
    <property type="match status" value="1"/>
</dbReference>
<dbReference type="PANTHER" id="PTHR11496">
    <property type="entry name" value="ALCOHOL DEHYDROGENASE"/>
    <property type="match status" value="1"/>
</dbReference>
<keyword evidence="6" id="KW-1185">Reference proteome</keyword>
<dbReference type="FunFam" id="1.20.1090.10:FF:000001">
    <property type="entry name" value="Aldehyde-alcohol dehydrogenase"/>
    <property type="match status" value="1"/>
</dbReference>
<protein>
    <submittedName>
        <fullName evidence="5">Alcohol dehydrogenase, class IV</fullName>
    </submittedName>
</protein>
<evidence type="ECO:0000313" key="5">
    <source>
        <dbReference type="EMBL" id="SDY12554.1"/>
    </source>
</evidence>
<evidence type="ECO:0000259" key="3">
    <source>
        <dbReference type="Pfam" id="PF00465"/>
    </source>
</evidence>
<gene>
    <name evidence="5" type="ORF">SAMN04488579_11719</name>
</gene>
<proteinExistence type="inferred from homology"/>
<dbReference type="GO" id="GO:0046872">
    <property type="term" value="F:metal ion binding"/>
    <property type="evidence" value="ECO:0007669"/>
    <property type="project" value="InterPro"/>
</dbReference>
<evidence type="ECO:0000256" key="2">
    <source>
        <dbReference type="ARBA" id="ARBA00023002"/>
    </source>
</evidence>
<dbReference type="CDD" id="cd08189">
    <property type="entry name" value="Fe-ADH-like"/>
    <property type="match status" value="1"/>
</dbReference>
<evidence type="ECO:0000259" key="4">
    <source>
        <dbReference type="Pfam" id="PF25137"/>
    </source>
</evidence>
<dbReference type="Proteomes" id="UP000199652">
    <property type="component" value="Unassembled WGS sequence"/>
</dbReference>
<dbReference type="STRING" id="1528.SAMN04488579_11719"/>
<dbReference type="InterPro" id="IPR001670">
    <property type="entry name" value="ADH_Fe/GldA"/>
</dbReference>
<organism evidence="5 6">
    <name type="scientific">Eubacterium barkeri</name>
    <name type="common">Clostridium barkeri</name>
    <dbReference type="NCBI Taxonomy" id="1528"/>
    <lineage>
        <taxon>Bacteria</taxon>
        <taxon>Bacillati</taxon>
        <taxon>Bacillota</taxon>
        <taxon>Clostridia</taxon>
        <taxon>Eubacteriales</taxon>
        <taxon>Eubacteriaceae</taxon>
        <taxon>Eubacterium</taxon>
    </lineage>
</organism>
<dbReference type="Pfam" id="PF25137">
    <property type="entry name" value="ADH_Fe_C"/>
    <property type="match status" value="1"/>
</dbReference>
<comment type="similarity">
    <text evidence="1">Belongs to the iron-containing alcohol dehydrogenase family.</text>
</comment>
<dbReference type="GO" id="GO:0004022">
    <property type="term" value="F:alcohol dehydrogenase (NAD+) activity"/>
    <property type="evidence" value="ECO:0007669"/>
    <property type="project" value="UniProtKB-ARBA"/>
</dbReference>
<dbReference type="EMBL" id="FNOU01000017">
    <property type="protein sequence ID" value="SDY12554.1"/>
    <property type="molecule type" value="Genomic_DNA"/>
</dbReference>
<dbReference type="InterPro" id="IPR056798">
    <property type="entry name" value="ADH_Fe_C"/>
</dbReference>
<sequence length="401" mass="42911">MKFHDIAYRTNHLITRTALGSIKIPEPPALIGPGMVRRFPEVMMTTGVSNVLIISGKHLVDAGVLDDFLDGLLAQGIHFSLFTDRGPDPTLEEIAAALSQYYHDGCDGIVGFGGGSALDCAKITAAKVTNDIPIERMKGLFKLRHKLPPFFAIPTTAGSGSEASIAAVITNAQTHDKVSIADTKLIPLATVLDAELTLALSPQLTAEGGMDALTHAIEAYIGWYDTPYVKEKAISAVKIILEDLEATYDDGHNIDLRQNLLVASHNAGLAFTRAYIGYTHAIAHALGGAYGLPHGQLCATVLPHVLHFSKEKASAKLAELAYAAGLGDASLSDSELAELLIDKIRQMNIHMGIPGSIDALKVEDVPDLAKHILAEANPTYPVPRIMNYNQCVEILGKLLTD</sequence>
<dbReference type="AlphaFoldDB" id="A0A1H3HCP0"/>
<dbReference type="Gene3D" id="3.40.50.1970">
    <property type="match status" value="1"/>
</dbReference>
<keyword evidence="2" id="KW-0560">Oxidoreductase</keyword>
<dbReference type="PANTHER" id="PTHR11496:SF102">
    <property type="entry name" value="ALCOHOL DEHYDROGENASE 4"/>
    <property type="match status" value="1"/>
</dbReference>
<dbReference type="OrthoDB" id="9804734at2"/>
<dbReference type="InterPro" id="IPR039697">
    <property type="entry name" value="Alcohol_dehydrogenase_Fe"/>
</dbReference>
<feature type="domain" description="Fe-containing alcohol dehydrogenase-like C-terminal" evidence="4">
    <location>
        <begin position="205"/>
        <end position="397"/>
    </location>
</feature>
<dbReference type="SUPFAM" id="SSF56796">
    <property type="entry name" value="Dehydroquinate synthase-like"/>
    <property type="match status" value="1"/>
</dbReference>